<comment type="caution">
    <text evidence="1">The sequence shown here is derived from an EMBL/GenBank/DDBJ whole genome shotgun (WGS) entry which is preliminary data.</text>
</comment>
<evidence type="ECO:0000313" key="1">
    <source>
        <dbReference type="EMBL" id="KAH7846984.1"/>
    </source>
</evidence>
<accession>A0ACB7Y0D8</accession>
<dbReference type="EMBL" id="CM037155">
    <property type="protein sequence ID" value="KAH7846984.1"/>
    <property type="molecule type" value="Genomic_DNA"/>
</dbReference>
<protein>
    <submittedName>
        <fullName evidence="1">Uncharacterized protein</fullName>
    </submittedName>
</protein>
<organism evidence="1 2">
    <name type="scientific">Vaccinium darrowii</name>
    <dbReference type="NCBI Taxonomy" id="229202"/>
    <lineage>
        <taxon>Eukaryota</taxon>
        <taxon>Viridiplantae</taxon>
        <taxon>Streptophyta</taxon>
        <taxon>Embryophyta</taxon>
        <taxon>Tracheophyta</taxon>
        <taxon>Spermatophyta</taxon>
        <taxon>Magnoliopsida</taxon>
        <taxon>eudicotyledons</taxon>
        <taxon>Gunneridae</taxon>
        <taxon>Pentapetalae</taxon>
        <taxon>asterids</taxon>
        <taxon>Ericales</taxon>
        <taxon>Ericaceae</taxon>
        <taxon>Vaccinioideae</taxon>
        <taxon>Vaccinieae</taxon>
        <taxon>Vaccinium</taxon>
    </lineage>
</organism>
<proteinExistence type="predicted"/>
<reference evidence="1 2" key="1">
    <citation type="journal article" date="2021" name="Hortic Res">
        <title>High-quality reference genome and annotation aids understanding of berry development for evergreen blueberry (Vaccinium darrowii).</title>
        <authorList>
            <person name="Yu J."/>
            <person name="Hulse-Kemp A.M."/>
            <person name="Babiker E."/>
            <person name="Staton M."/>
        </authorList>
    </citation>
    <scope>NUCLEOTIDE SEQUENCE [LARGE SCALE GENOMIC DNA]</scope>
    <source>
        <strain evidence="2">cv. NJ 8807/NJ 8810</strain>
        <tissue evidence="1">Young leaf</tissue>
    </source>
</reference>
<keyword evidence="2" id="KW-1185">Reference proteome</keyword>
<gene>
    <name evidence="1" type="ORF">Vadar_020444</name>
</gene>
<name>A0ACB7Y0D8_9ERIC</name>
<evidence type="ECO:0000313" key="2">
    <source>
        <dbReference type="Proteomes" id="UP000828048"/>
    </source>
</evidence>
<dbReference type="Proteomes" id="UP000828048">
    <property type="component" value="Chromosome 5"/>
</dbReference>
<sequence length="511" mass="57000">MSTTHPVSLPFLRVWHNMKQGSSKTMLYLYRILDMPENRKGAVPILLSRRVNFSLGRPKPEKSYFSLDLHNPLRTRGSTSLSTPGSTGSTAWWLVRKWLVLQLNCLGCPLKGMNGAVRNETLLQLVVPIMFVQVPCVSIQIQVFNSLAEVAPRSNVNDSCSNLGRSSARTSETGSSDPSVQVGRPAGVELTLREARRFEMEELALATKNFSDRSLIGEGKFGAVYKGLLNDGMLVAIKKRAAARSQEFIEEVRYLSSINHRNLVTLLGYCQENDQQILVYEYIPNGSVSIHLYGVGQVSKEKLEFKHRLSIAIGAAKGLAHLHTLSPRLVHKDFKTANVLVDENFIAKVADAGLRNFLGRVDIVGPSSQVTADEMFLAPEVREFRQFSDKSDVYSFGIFLLELVSGREAMELLSSDLDQNLVEWVQNYQDSGKISTIIDQRLGSSFTTEGMEEYIQLIIRCVDPSSERRPSMSYVVLELDRILEKEMNLTTITGEGTPVVTLGSQLFRSSK</sequence>